<accession>A0A3S0JTW9</accession>
<sequence length="164" mass="18256">MGTILLMVALFVISSLLSGNKKTKQQKPMPPFNNKPNTQMFDQPKQKETGRTTTKSLEDFASEIFQKLSDTTNTQTSGKAKEKLEDAKSHNSFNEVESNQTRSVTRPTLDVNRSVRSTKEAPSNHSLDKIKQKEIGSIVPTTREALVQAIITTEILGPPKAKQR</sequence>
<feature type="region of interest" description="Disordered" evidence="1">
    <location>
        <begin position="20"/>
        <end position="132"/>
    </location>
</feature>
<evidence type="ECO:0000256" key="1">
    <source>
        <dbReference type="SAM" id="MobiDB-lite"/>
    </source>
</evidence>
<keyword evidence="3" id="KW-1185">Reference proteome</keyword>
<gene>
    <name evidence="2" type="ORF">EKG35_02565</name>
</gene>
<feature type="compositionally biased region" description="Basic and acidic residues" evidence="1">
    <location>
        <begin position="79"/>
        <end position="89"/>
    </location>
</feature>
<feature type="compositionally biased region" description="Polar residues" evidence="1">
    <location>
        <begin position="68"/>
        <end position="78"/>
    </location>
</feature>
<dbReference type="Proteomes" id="UP000276349">
    <property type="component" value="Unassembled WGS sequence"/>
</dbReference>
<name>A0A3S0JTW9_9BACI</name>
<proteinExistence type="predicted"/>
<dbReference type="EMBL" id="RXNR01000005">
    <property type="protein sequence ID" value="RTQ95584.1"/>
    <property type="molecule type" value="Genomic_DNA"/>
</dbReference>
<dbReference type="RefSeq" id="WP_126292753.1">
    <property type="nucleotide sequence ID" value="NZ_CP155468.1"/>
</dbReference>
<reference evidence="2 3" key="1">
    <citation type="submission" date="2018-12" db="EMBL/GenBank/DDBJ databases">
        <authorList>
            <person name="Yu L."/>
        </authorList>
    </citation>
    <scope>NUCLEOTIDE SEQUENCE [LARGE SCALE GENOMIC DNA]</scope>
    <source>
        <strain evidence="2 3">S5H2222</strain>
    </source>
</reference>
<feature type="compositionally biased region" description="Polar residues" evidence="1">
    <location>
        <begin position="90"/>
        <end position="106"/>
    </location>
</feature>
<protein>
    <submittedName>
        <fullName evidence="2">Uncharacterized protein</fullName>
    </submittedName>
</protein>
<organism evidence="2 3">
    <name type="scientific">Lysinibacillus telephonicus</name>
    <dbReference type="NCBI Taxonomy" id="1714840"/>
    <lineage>
        <taxon>Bacteria</taxon>
        <taxon>Bacillati</taxon>
        <taxon>Bacillota</taxon>
        <taxon>Bacilli</taxon>
        <taxon>Bacillales</taxon>
        <taxon>Bacillaceae</taxon>
        <taxon>Lysinibacillus</taxon>
    </lineage>
</organism>
<evidence type="ECO:0000313" key="2">
    <source>
        <dbReference type="EMBL" id="RTQ95584.1"/>
    </source>
</evidence>
<comment type="caution">
    <text evidence="2">The sequence shown here is derived from an EMBL/GenBank/DDBJ whole genome shotgun (WGS) entry which is preliminary data.</text>
</comment>
<dbReference type="AlphaFoldDB" id="A0A3S0JTW9"/>
<dbReference type="OrthoDB" id="2734847at2"/>
<evidence type="ECO:0000313" key="3">
    <source>
        <dbReference type="Proteomes" id="UP000276349"/>
    </source>
</evidence>